<comment type="similarity">
    <text evidence="2">Belongs to the avidin/streptavidin family.</text>
</comment>
<dbReference type="Pfam" id="PF01382">
    <property type="entry name" value="Avidin"/>
    <property type="match status" value="1"/>
</dbReference>
<evidence type="ECO:0000256" key="7">
    <source>
        <dbReference type="ARBA" id="ARBA00023267"/>
    </source>
</evidence>
<comment type="caution">
    <text evidence="8">The sequence shown here is derived from an EMBL/GenBank/DDBJ whole genome shotgun (WGS) entry which is preliminary data.</text>
</comment>
<gene>
    <name evidence="8" type="ORF">M9Y10_042829</name>
</gene>
<evidence type="ECO:0000313" key="8">
    <source>
        <dbReference type="EMBL" id="KAK8883731.1"/>
    </source>
</evidence>
<accession>A0ABR2JZ42</accession>
<dbReference type="InterPro" id="IPR005468">
    <property type="entry name" value="Avidin/str"/>
</dbReference>
<dbReference type="InterPro" id="IPR005469">
    <property type="entry name" value="Avidin"/>
</dbReference>
<evidence type="ECO:0000256" key="4">
    <source>
        <dbReference type="ARBA" id="ARBA00022729"/>
    </source>
</evidence>
<keyword evidence="3" id="KW-0964">Secreted</keyword>
<evidence type="ECO:0000256" key="2">
    <source>
        <dbReference type="ARBA" id="ARBA00006297"/>
    </source>
</evidence>
<evidence type="ECO:0000256" key="3">
    <source>
        <dbReference type="ARBA" id="ARBA00022525"/>
    </source>
</evidence>
<organism evidence="8 9">
    <name type="scientific">Tritrichomonas musculus</name>
    <dbReference type="NCBI Taxonomy" id="1915356"/>
    <lineage>
        <taxon>Eukaryota</taxon>
        <taxon>Metamonada</taxon>
        <taxon>Parabasalia</taxon>
        <taxon>Tritrichomonadida</taxon>
        <taxon>Tritrichomonadidae</taxon>
        <taxon>Tritrichomonas</taxon>
    </lineage>
</organism>
<dbReference type="Gene3D" id="2.40.128.30">
    <property type="entry name" value="Avidin-like"/>
    <property type="match status" value="1"/>
</dbReference>
<dbReference type="PROSITE" id="PS51326">
    <property type="entry name" value="AVIDIN_2"/>
    <property type="match status" value="1"/>
</dbReference>
<dbReference type="Proteomes" id="UP001470230">
    <property type="component" value="Unassembled WGS sequence"/>
</dbReference>
<keyword evidence="9" id="KW-1185">Reference proteome</keyword>
<keyword evidence="7" id="KW-0092">Biotin</keyword>
<name>A0ABR2JZ42_9EUKA</name>
<dbReference type="InterPro" id="IPR036896">
    <property type="entry name" value="Avidin-like_sf"/>
</dbReference>
<dbReference type="InterPro" id="IPR051764">
    <property type="entry name" value="Avidin/Streptavidin-rel"/>
</dbReference>
<comment type="subcellular location">
    <subcellularLocation>
        <location evidence="1">Secreted</location>
    </subcellularLocation>
</comment>
<keyword evidence="6" id="KW-0325">Glycoprotein</keyword>
<protein>
    <recommendedName>
        <fullName evidence="10">Avidin</fullName>
    </recommendedName>
</protein>
<evidence type="ECO:0000256" key="5">
    <source>
        <dbReference type="ARBA" id="ARBA00023157"/>
    </source>
</evidence>
<keyword evidence="5" id="KW-1015">Disulfide bond</keyword>
<dbReference type="EMBL" id="JAPFFF010000008">
    <property type="protein sequence ID" value="KAK8883731.1"/>
    <property type="molecule type" value="Genomic_DNA"/>
</dbReference>
<sequence length="118" mass="13488">MSRAESYFNGHKFVNNLGSECVFKFENGLITGTYTTAVSANGGGQIPNKEIHGSYTEVEDGVLLNFNIQWGQSQTVWCGKLYFDQDEFRMNWLLNRNKPLNQEWEATSVGQDKFHRAE</sequence>
<evidence type="ECO:0008006" key="10">
    <source>
        <dbReference type="Google" id="ProtNLM"/>
    </source>
</evidence>
<dbReference type="SUPFAM" id="SSF50876">
    <property type="entry name" value="Avidin/streptavidin"/>
    <property type="match status" value="1"/>
</dbReference>
<dbReference type="PANTHER" id="PTHR34399">
    <property type="entry name" value="AVIDIN-RELATED"/>
    <property type="match status" value="1"/>
</dbReference>
<reference evidence="8 9" key="1">
    <citation type="submission" date="2024-04" db="EMBL/GenBank/DDBJ databases">
        <title>Tritrichomonas musculus Genome.</title>
        <authorList>
            <person name="Alves-Ferreira E."/>
            <person name="Grigg M."/>
            <person name="Lorenzi H."/>
            <person name="Galac M."/>
        </authorList>
    </citation>
    <scope>NUCLEOTIDE SEQUENCE [LARGE SCALE GENOMIC DNA]</scope>
    <source>
        <strain evidence="8 9">EAF2021</strain>
    </source>
</reference>
<evidence type="ECO:0000313" key="9">
    <source>
        <dbReference type="Proteomes" id="UP001470230"/>
    </source>
</evidence>
<dbReference type="PANTHER" id="PTHR34399:SF3">
    <property type="entry name" value="AVID PROTEIN-RELATED"/>
    <property type="match status" value="1"/>
</dbReference>
<keyword evidence="4" id="KW-0732">Signal</keyword>
<evidence type="ECO:0000256" key="6">
    <source>
        <dbReference type="ARBA" id="ARBA00023180"/>
    </source>
</evidence>
<dbReference type="PRINTS" id="PR00709">
    <property type="entry name" value="AVIDIN"/>
</dbReference>
<evidence type="ECO:0000256" key="1">
    <source>
        <dbReference type="ARBA" id="ARBA00004613"/>
    </source>
</evidence>
<proteinExistence type="inferred from homology"/>